<name>X1B9Z1_9ZZZZ</name>
<feature type="non-terminal residue" evidence="2">
    <location>
        <position position="1"/>
    </location>
</feature>
<comment type="caution">
    <text evidence="2">The sequence shown here is derived from an EMBL/GenBank/DDBJ whole genome shotgun (WGS) entry which is preliminary data.</text>
</comment>
<dbReference type="NCBIfam" id="NF012211">
    <property type="entry name" value="tand_rpt_95"/>
    <property type="match status" value="3"/>
</dbReference>
<proteinExistence type="predicted"/>
<dbReference type="AlphaFoldDB" id="X1B9Z1"/>
<reference evidence="2" key="1">
    <citation type="journal article" date="2014" name="Front. Microbiol.">
        <title>High frequency of phylogenetically diverse reductive dehalogenase-homologous genes in deep subseafloor sedimentary metagenomes.</title>
        <authorList>
            <person name="Kawai M."/>
            <person name="Futagami T."/>
            <person name="Toyoda A."/>
            <person name="Takaki Y."/>
            <person name="Nishi S."/>
            <person name="Hori S."/>
            <person name="Arai W."/>
            <person name="Tsubouchi T."/>
            <person name="Morono Y."/>
            <person name="Uchiyama I."/>
            <person name="Ito T."/>
            <person name="Fujiyama A."/>
            <person name="Inagaki F."/>
            <person name="Takami H."/>
        </authorList>
    </citation>
    <scope>NUCLEOTIDE SEQUENCE</scope>
    <source>
        <strain evidence="2">Expedition CK06-06</strain>
    </source>
</reference>
<dbReference type="EMBL" id="BART01028736">
    <property type="protein sequence ID" value="GAG92644.1"/>
    <property type="molecule type" value="Genomic_DNA"/>
</dbReference>
<dbReference type="Pfam" id="PF17963">
    <property type="entry name" value="Big_9"/>
    <property type="match status" value="2"/>
</dbReference>
<accession>X1B9Z1</accession>
<dbReference type="PANTHER" id="PTHR34720">
    <property type="entry name" value="MICROCYSTIN DEPENDENT PROTEIN"/>
    <property type="match status" value="1"/>
</dbReference>
<feature type="region of interest" description="Disordered" evidence="1">
    <location>
        <begin position="23"/>
        <end position="44"/>
    </location>
</feature>
<sequence length="269" mass="28501">FTYTVSDGQGGTDNATVSITVTNINDPPVANDDYESVPEDSTNNQIDVLANDNDLDGDDMDITGTSTPAHGTVTYTADYVYYTPTPDYTGPDQFNYSITDNNGGTDSATVYVTVGGVNDPPIANDDSDTVVEDSSNNQIDVLTNDFDPDGDNLTIISVTDPPHGTATTDGNYTYYTPDPDYNGADTYTYTISDGQGETDTATISITITSVNDPPDADDDTISVAEDSTNNQIDVLLNDDDIDGDNLDITGVTVTYTVALSVPPLLSVIE</sequence>
<evidence type="ECO:0000256" key="1">
    <source>
        <dbReference type="SAM" id="MobiDB-lite"/>
    </source>
</evidence>
<dbReference type="Gene3D" id="2.60.40.2810">
    <property type="match status" value="1"/>
</dbReference>
<organism evidence="2">
    <name type="scientific">marine sediment metagenome</name>
    <dbReference type="NCBI Taxonomy" id="412755"/>
    <lineage>
        <taxon>unclassified sequences</taxon>
        <taxon>metagenomes</taxon>
        <taxon>ecological metagenomes</taxon>
    </lineage>
</organism>
<evidence type="ECO:0000313" key="2">
    <source>
        <dbReference type="EMBL" id="GAG92644.1"/>
    </source>
</evidence>
<protein>
    <submittedName>
        <fullName evidence="2">Uncharacterized protein</fullName>
    </submittedName>
</protein>
<dbReference type="Gene3D" id="2.60.40.3440">
    <property type="match status" value="1"/>
</dbReference>
<gene>
    <name evidence="2" type="ORF">S01H4_50582</name>
</gene>
<dbReference type="PANTHER" id="PTHR34720:SF9">
    <property type="entry name" value="BLR4714 PROTEIN"/>
    <property type="match status" value="1"/>
</dbReference>